<dbReference type="Gene3D" id="3.20.20.80">
    <property type="entry name" value="Glycosidases"/>
    <property type="match status" value="2"/>
</dbReference>
<gene>
    <name evidence="3" type="ORF">SAMN05216174_107306</name>
</gene>
<evidence type="ECO:0000259" key="2">
    <source>
        <dbReference type="SMART" id="SM00642"/>
    </source>
</evidence>
<dbReference type="Proteomes" id="UP000199501">
    <property type="component" value="Unassembled WGS sequence"/>
</dbReference>
<dbReference type="OrthoDB" id="9043248at2"/>
<keyword evidence="4" id="KW-1185">Reference proteome</keyword>
<dbReference type="SUPFAM" id="SSF51445">
    <property type="entry name" value="(Trans)glycosidases"/>
    <property type="match status" value="1"/>
</dbReference>
<evidence type="ECO:0000313" key="3">
    <source>
        <dbReference type="EMBL" id="SDD13609.1"/>
    </source>
</evidence>
<name>A0A1G6S9U0_9PSEU</name>
<evidence type="ECO:0000313" key="4">
    <source>
        <dbReference type="Proteomes" id="UP000199501"/>
    </source>
</evidence>
<dbReference type="Pfam" id="PF00128">
    <property type="entry name" value="Alpha-amylase"/>
    <property type="match status" value="1"/>
</dbReference>
<organism evidence="3 4">
    <name type="scientific">Actinokineospora iranica</name>
    <dbReference type="NCBI Taxonomy" id="1271860"/>
    <lineage>
        <taxon>Bacteria</taxon>
        <taxon>Bacillati</taxon>
        <taxon>Actinomycetota</taxon>
        <taxon>Actinomycetes</taxon>
        <taxon>Pseudonocardiales</taxon>
        <taxon>Pseudonocardiaceae</taxon>
        <taxon>Actinokineospora</taxon>
    </lineage>
</organism>
<feature type="domain" description="Glycosyl hydrolase family 13 catalytic" evidence="2">
    <location>
        <begin position="14"/>
        <end position="416"/>
    </location>
</feature>
<dbReference type="CDD" id="cd11332">
    <property type="entry name" value="AmyAc_OligoGlu_TS"/>
    <property type="match status" value="1"/>
</dbReference>
<proteinExistence type="inferred from homology"/>
<reference evidence="4" key="1">
    <citation type="submission" date="2016-10" db="EMBL/GenBank/DDBJ databases">
        <authorList>
            <person name="Varghese N."/>
            <person name="Submissions S."/>
        </authorList>
    </citation>
    <scope>NUCLEOTIDE SEQUENCE [LARGE SCALE GENOMIC DNA]</scope>
    <source>
        <strain evidence="4">IBRC-M 10403</strain>
    </source>
</reference>
<evidence type="ECO:0000256" key="1">
    <source>
        <dbReference type="ARBA" id="ARBA00008061"/>
    </source>
</evidence>
<dbReference type="GO" id="GO:0004556">
    <property type="term" value="F:alpha-amylase activity"/>
    <property type="evidence" value="ECO:0007669"/>
    <property type="project" value="TreeGrafter"/>
</dbReference>
<dbReference type="AlphaFoldDB" id="A0A1G6S9U0"/>
<sequence>MTRTNWWRDAVIYQIYLRSFADGDGDGIGDFAGLRSRLDYLAELGVDGVWLNPCFPSPQADHGYDVADYTDIEPDYGDLAAFDAFVGEAHERGLKVLLDLVPNHCSSAHPWFTAALAAGPGSPERERFIFRDGRGEHGELPPNNWNSQFGGPAWTRITEPDGAPGQWYLHFFDSAQVDFNWRHPDVTALFDDVLRFWFDRGVDGFRIDVAHGLYKHEELPDWDGGRFNEHAWDRPEVHDIYRRWRAIAASYGPDRDLTLVGEIWVPTVEALAAYLREDELPQAFFFDLLMQPWSAAGWRTSIERAFADIGSTGATITWTLANHDVHRAVTRYGIVTPAEFPVSLDPQLALVRPRGEVDFALGERRSRAATLALLALPGSQYLYQGEELGLPEEVDLPDHARQDPSWKRTQGVDFGRDGCRVPLPWSAQPGSFGFSPPEATAAPWLPQPDWFGKYAVAEQAADAGSMLALHRAALRVRRTEPGLTAPEFTWLDAPPNVMLFARGNGVACAVNFGAAPFELPEGSEVLLSSTPLANGAVSTDTAVWLRLP</sequence>
<dbReference type="Gene3D" id="3.90.400.10">
    <property type="entry name" value="Oligo-1,6-glucosidase, Domain 2"/>
    <property type="match status" value="1"/>
</dbReference>
<dbReference type="InterPro" id="IPR045857">
    <property type="entry name" value="O16G_dom_2"/>
</dbReference>
<dbReference type="RefSeq" id="WP_091451589.1">
    <property type="nucleotide sequence ID" value="NZ_FMZZ01000007.1"/>
</dbReference>
<dbReference type="PANTHER" id="PTHR10357:SF179">
    <property type="entry name" value="NEUTRAL AND BASIC AMINO ACID TRANSPORT PROTEIN RBAT"/>
    <property type="match status" value="1"/>
</dbReference>
<dbReference type="GO" id="GO:0009313">
    <property type="term" value="P:oligosaccharide catabolic process"/>
    <property type="evidence" value="ECO:0007669"/>
    <property type="project" value="TreeGrafter"/>
</dbReference>
<dbReference type="InterPro" id="IPR006047">
    <property type="entry name" value="GH13_cat_dom"/>
</dbReference>
<dbReference type="EMBL" id="FMZZ01000007">
    <property type="protein sequence ID" value="SDD13609.1"/>
    <property type="molecule type" value="Genomic_DNA"/>
</dbReference>
<dbReference type="SMART" id="SM00642">
    <property type="entry name" value="Aamy"/>
    <property type="match status" value="1"/>
</dbReference>
<dbReference type="InterPro" id="IPR017853">
    <property type="entry name" value="GH"/>
</dbReference>
<accession>A0A1G6S9U0</accession>
<comment type="similarity">
    <text evidence="1">Belongs to the glycosyl hydrolase 13 family.</text>
</comment>
<dbReference type="PANTHER" id="PTHR10357">
    <property type="entry name" value="ALPHA-AMYLASE FAMILY MEMBER"/>
    <property type="match status" value="1"/>
</dbReference>
<protein>
    <submittedName>
        <fullName evidence="3">Alpha-glucosidase</fullName>
    </submittedName>
</protein>
<dbReference type="STRING" id="1271860.SAMN05216174_107306"/>